<comment type="caution">
    <text evidence="1">The sequence shown here is derived from an EMBL/GenBank/DDBJ whole genome shotgun (WGS) entry which is preliminary data.</text>
</comment>
<evidence type="ECO:0000313" key="1">
    <source>
        <dbReference type="EMBL" id="MCI71569.1"/>
    </source>
</evidence>
<protein>
    <submittedName>
        <fullName evidence="1">Uncharacterized protein</fullName>
    </submittedName>
</protein>
<sequence length="23" mass="2541">FASIQIQCRFNDSSVVNVADPET</sequence>
<keyword evidence="2" id="KW-1185">Reference proteome</keyword>
<reference evidence="1 2" key="1">
    <citation type="journal article" date="2018" name="Front. Plant Sci.">
        <title>Red Clover (Trifolium pratense) and Zigzag Clover (T. medium) - A Picture of Genomic Similarities and Differences.</title>
        <authorList>
            <person name="Dluhosova J."/>
            <person name="Istvanek J."/>
            <person name="Nedelnik J."/>
            <person name="Repkova J."/>
        </authorList>
    </citation>
    <scope>NUCLEOTIDE SEQUENCE [LARGE SCALE GENOMIC DNA]</scope>
    <source>
        <strain evidence="2">cv. 10/8</strain>
        <tissue evidence="1">Leaf</tissue>
    </source>
</reference>
<dbReference type="EMBL" id="LXQA010798904">
    <property type="protein sequence ID" value="MCI71569.1"/>
    <property type="molecule type" value="Genomic_DNA"/>
</dbReference>
<dbReference type="AlphaFoldDB" id="A0A392UDG4"/>
<dbReference type="Proteomes" id="UP000265520">
    <property type="component" value="Unassembled WGS sequence"/>
</dbReference>
<evidence type="ECO:0000313" key="2">
    <source>
        <dbReference type="Proteomes" id="UP000265520"/>
    </source>
</evidence>
<feature type="non-terminal residue" evidence="1">
    <location>
        <position position="1"/>
    </location>
</feature>
<proteinExistence type="predicted"/>
<accession>A0A392UDG4</accession>
<name>A0A392UDG4_9FABA</name>
<organism evidence="1 2">
    <name type="scientific">Trifolium medium</name>
    <dbReference type="NCBI Taxonomy" id="97028"/>
    <lineage>
        <taxon>Eukaryota</taxon>
        <taxon>Viridiplantae</taxon>
        <taxon>Streptophyta</taxon>
        <taxon>Embryophyta</taxon>
        <taxon>Tracheophyta</taxon>
        <taxon>Spermatophyta</taxon>
        <taxon>Magnoliopsida</taxon>
        <taxon>eudicotyledons</taxon>
        <taxon>Gunneridae</taxon>
        <taxon>Pentapetalae</taxon>
        <taxon>rosids</taxon>
        <taxon>fabids</taxon>
        <taxon>Fabales</taxon>
        <taxon>Fabaceae</taxon>
        <taxon>Papilionoideae</taxon>
        <taxon>50 kb inversion clade</taxon>
        <taxon>NPAAA clade</taxon>
        <taxon>Hologalegina</taxon>
        <taxon>IRL clade</taxon>
        <taxon>Trifolieae</taxon>
        <taxon>Trifolium</taxon>
    </lineage>
</organism>